<keyword evidence="4" id="KW-0472">Membrane</keyword>
<evidence type="ECO:0000256" key="3">
    <source>
        <dbReference type="ARBA" id="ARBA00022989"/>
    </source>
</evidence>
<evidence type="ECO:0000313" key="6">
    <source>
        <dbReference type="Proteomes" id="UP001432027"/>
    </source>
</evidence>
<comment type="subcellular location">
    <subcellularLocation>
        <location evidence="1">Membrane</location>
        <topology evidence="1">Multi-pass membrane protein</topology>
    </subcellularLocation>
</comment>
<comment type="caution">
    <text evidence="5">The sequence shown here is derived from an EMBL/GenBank/DDBJ whole genome shotgun (WGS) entry which is preliminary data.</text>
</comment>
<sequence>LSLLFTRSIIQCRLSPHLLKHSSTHSIMSKELSSSKHGLLCAALLGLGQLCMYTGFDSQSFIVESVMHSVAQRSPEKMNAHSGYRG</sequence>
<dbReference type="AlphaFoldDB" id="A0AAV5UAY0"/>
<reference evidence="5" key="1">
    <citation type="submission" date="2023-10" db="EMBL/GenBank/DDBJ databases">
        <title>Genome assembly of Pristionchus species.</title>
        <authorList>
            <person name="Yoshida K."/>
            <person name="Sommer R.J."/>
        </authorList>
    </citation>
    <scope>NUCLEOTIDE SEQUENCE</scope>
    <source>
        <strain evidence="5">RS0144</strain>
    </source>
</reference>
<keyword evidence="3" id="KW-1133">Transmembrane helix</keyword>
<dbReference type="GO" id="GO:0016020">
    <property type="term" value="C:membrane"/>
    <property type="evidence" value="ECO:0007669"/>
    <property type="project" value="UniProtKB-SubCell"/>
</dbReference>
<protein>
    <submittedName>
        <fullName evidence="5">Uncharacterized protein</fullName>
    </submittedName>
</protein>
<dbReference type="PANTHER" id="PTHR23294:SF18">
    <property type="entry name" value="UNC93-LIKE PROTEIN MFSD11"/>
    <property type="match status" value="1"/>
</dbReference>
<dbReference type="EMBL" id="BTSX01000006">
    <property type="protein sequence ID" value="GMT03505.1"/>
    <property type="molecule type" value="Genomic_DNA"/>
</dbReference>
<evidence type="ECO:0000256" key="2">
    <source>
        <dbReference type="ARBA" id="ARBA00022692"/>
    </source>
</evidence>
<evidence type="ECO:0000256" key="4">
    <source>
        <dbReference type="ARBA" id="ARBA00023136"/>
    </source>
</evidence>
<accession>A0AAV5UAY0</accession>
<name>A0AAV5UAY0_9BILA</name>
<keyword evidence="2" id="KW-0812">Transmembrane</keyword>
<dbReference type="InterPro" id="IPR051617">
    <property type="entry name" value="UNC-93-like_regulator"/>
</dbReference>
<dbReference type="Proteomes" id="UP001432027">
    <property type="component" value="Unassembled WGS sequence"/>
</dbReference>
<proteinExistence type="predicted"/>
<feature type="non-terminal residue" evidence="5">
    <location>
        <position position="86"/>
    </location>
</feature>
<dbReference type="PANTHER" id="PTHR23294">
    <property type="entry name" value="ET TRANSLATION PRODUCT-RELATED"/>
    <property type="match status" value="1"/>
</dbReference>
<gene>
    <name evidence="5" type="ORF">PENTCL1PPCAC_25679</name>
</gene>
<evidence type="ECO:0000313" key="5">
    <source>
        <dbReference type="EMBL" id="GMT03505.1"/>
    </source>
</evidence>
<evidence type="ECO:0000256" key="1">
    <source>
        <dbReference type="ARBA" id="ARBA00004141"/>
    </source>
</evidence>
<keyword evidence="6" id="KW-1185">Reference proteome</keyword>
<organism evidence="5 6">
    <name type="scientific">Pristionchus entomophagus</name>
    <dbReference type="NCBI Taxonomy" id="358040"/>
    <lineage>
        <taxon>Eukaryota</taxon>
        <taxon>Metazoa</taxon>
        <taxon>Ecdysozoa</taxon>
        <taxon>Nematoda</taxon>
        <taxon>Chromadorea</taxon>
        <taxon>Rhabditida</taxon>
        <taxon>Rhabditina</taxon>
        <taxon>Diplogasteromorpha</taxon>
        <taxon>Diplogasteroidea</taxon>
        <taxon>Neodiplogasteridae</taxon>
        <taxon>Pristionchus</taxon>
    </lineage>
</organism>
<feature type="non-terminal residue" evidence="5">
    <location>
        <position position="1"/>
    </location>
</feature>